<dbReference type="AlphaFoldDB" id="A0AAG5DKB8"/>
<feature type="compositionally biased region" description="Polar residues" evidence="1">
    <location>
        <begin position="387"/>
        <end position="396"/>
    </location>
</feature>
<dbReference type="InterPro" id="IPR050410">
    <property type="entry name" value="CCR4/nocturin_mRNA_transcr"/>
</dbReference>
<dbReference type="GO" id="GO:0000175">
    <property type="term" value="F:3'-5'-RNA exonuclease activity"/>
    <property type="evidence" value="ECO:0007669"/>
    <property type="project" value="TreeGrafter"/>
</dbReference>
<accession>A0AAG5DKB8</accession>
<dbReference type="Proteomes" id="UP000075880">
    <property type="component" value="Unassembled WGS sequence"/>
</dbReference>
<keyword evidence="4" id="KW-1185">Reference proteome</keyword>
<dbReference type="InterPro" id="IPR036691">
    <property type="entry name" value="Endo/exonu/phosph_ase_sf"/>
</dbReference>
<evidence type="ECO:0000313" key="4">
    <source>
        <dbReference type="Proteomes" id="UP000075880"/>
    </source>
</evidence>
<dbReference type="Pfam" id="PF03372">
    <property type="entry name" value="Exo_endo_phos"/>
    <property type="match status" value="1"/>
</dbReference>
<organism evidence="3 4">
    <name type="scientific">Anopheles atroparvus</name>
    <name type="common">European mosquito</name>
    <dbReference type="NCBI Taxonomy" id="41427"/>
    <lineage>
        <taxon>Eukaryota</taxon>
        <taxon>Metazoa</taxon>
        <taxon>Ecdysozoa</taxon>
        <taxon>Arthropoda</taxon>
        <taxon>Hexapoda</taxon>
        <taxon>Insecta</taxon>
        <taxon>Pterygota</taxon>
        <taxon>Neoptera</taxon>
        <taxon>Endopterygota</taxon>
        <taxon>Diptera</taxon>
        <taxon>Nematocera</taxon>
        <taxon>Culicoidea</taxon>
        <taxon>Culicidae</taxon>
        <taxon>Anophelinae</taxon>
        <taxon>Anopheles</taxon>
    </lineage>
</organism>
<feature type="region of interest" description="Disordered" evidence="1">
    <location>
        <begin position="352"/>
        <end position="396"/>
    </location>
</feature>
<protein>
    <recommendedName>
        <fullName evidence="2">Endonuclease/exonuclease/phosphatase domain-containing protein</fullName>
    </recommendedName>
</protein>
<proteinExistence type="predicted"/>
<evidence type="ECO:0000313" key="3">
    <source>
        <dbReference type="EnsemblMetazoa" id="ENSAATROPP011038"/>
    </source>
</evidence>
<dbReference type="EnsemblMetazoa" id="ENSAATROPT012174">
    <property type="protein sequence ID" value="ENSAATROPP011038"/>
    <property type="gene ID" value="ENSAATROPG009909"/>
</dbReference>
<reference evidence="3" key="1">
    <citation type="submission" date="2024-04" db="UniProtKB">
        <authorList>
            <consortium name="EnsemblMetazoa"/>
        </authorList>
    </citation>
    <scope>IDENTIFICATION</scope>
    <source>
        <strain evidence="3">EBRO</strain>
    </source>
</reference>
<feature type="compositionally biased region" description="Low complexity" evidence="1">
    <location>
        <begin position="368"/>
        <end position="380"/>
    </location>
</feature>
<dbReference type="PANTHER" id="PTHR12121:SF34">
    <property type="entry name" value="PROTEIN ANGEL"/>
    <property type="match status" value="1"/>
</dbReference>
<feature type="domain" description="Endonuclease/exonuclease/phosphatase" evidence="2">
    <location>
        <begin position="85"/>
        <end position="322"/>
    </location>
</feature>
<dbReference type="PANTHER" id="PTHR12121">
    <property type="entry name" value="CARBON CATABOLITE REPRESSOR PROTEIN 4"/>
    <property type="match status" value="1"/>
</dbReference>
<sequence length="508" mass="57886">MKRRLLSVFITPRHLKYYSRRLFWFGFGHHAEAVVDTHPRNMEPRLVYQKAYFDNNRRWKSVASGNGQQSSSIRSAGEQFEFTLMSYNILAQDLLDSHAELYAHHYPQALPWAHRYKRLMAEINAVHPDILCVQELQQEHVDQFWTGLASFNYGLLYKKRTGGGKTDGCAVFYRRNLFDLVTHHEVEYFQPNVNKLNRENVAIIAKLSLKSNPHAKLVVSTTHLLYNPRRQDVRLAQIQVLLAELDRLAYSGQCATGLPQYDPVILCGDFNLQPHTAPYRLLTERFLRYDCLLARSLEPEAYGYGEPTGKDFLPASLGITDRCQHDSLNDRERTHGDATVPPSDATKLYHSEYVSSSSVEPPRETQAGTSESNGSSGSPSHRGKGGKNQSPKQKFSTGSLSHRFLFNSAYPHEPARFGAAPEHHERTATTFQQEWVTVDYMFYTPFRSVSEESKQAQPSWNLELLGTYALPTVQKCSWEIGNIPNMFYGSDHFSLAGRFLLTTPTGKQ</sequence>
<dbReference type="InterPro" id="IPR005135">
    <property type="entry name" value="Endo/exonuclease/phosphatase"/>
</dbReference>
<name>A0AAG5DKB8_ANOAO</name>
<evidence type="ECO:0000259" key="2">
    <source>
        <dbReference type="Pfam" id="PF03372"/>
    </source>
</evidence>
<dbReference type="SUPFAM" id="SSF56219">
    <property type="entry name" value="DNase I-like"/>
    <property type="match status" value="1"/>
</dbReference>
<dbReference type="Gene3D" id="3.60.10.10">
    <property type="entry name" value="Endonuclease/exonuclease/phosphatase"/>
    <property type="match status" value="1"/>
</dbReference>
<evidence type="ECO:0000256" key="1">
    <source>
        <dbReference type="SAM" id="MobiDB-lite"/>
    </source>
</evidence>